<dbReference type="InterPro" id="IPR001199">
    <property type="entry name" value="Cyt_B5-like_heme/steroid-bd"/>
</dbReference>
<evidence type="ECO:0000256" key="5">
    <source>
        <dbReference type="SAM" id="MobiDB-lite"/>
    </source>
</evidence>
<keyword evidence="2 4" id="KW-0479">Metal-binding</keyword>
<organism evidence="7 8">
    <name type="scientific">Cryptolaemus montrouzieri</name>
    <dbReference type="NCBI Taxonomy" id="559131"/>
    <lineage>
        <taxon>Eukaryota</taxon>
        <taxon>Metazoa</taxon>
        <taxon>Ecdysozoa</taxon>
        <taxon>Arthropoda</taxon>
        <taxon>Hexapoda</taxon>
        <taxon>Insecta</taxon>
        <taxon>Pterygota</taxon>
        <taxon>Neoptera</taxon>
        <taxon>Endopterygota</taxon>
        <taxon>Coleoptera</taxon>
        <taxon>Polyphaga</taxon>
        <taxon>Cucujiformia</taxon>
        <taxon>Coccinelloidea</taxon>
        <taxon>Coccinellidae</taxon>
        <taxon>Scymninae</taxon>
        <taxon>Scymnini</taxon>
        <taxon>Cryptolaemus</taxon>
    </lineage>
</organism>
<dbReference type="PROSITE" id="PS00191">
    <property type="entry name" value="CYTOCHROME_B5_1"/>
    <property type="match status" value="1"/>
</dbReference>
<evidence type="ECO:0000259" key="6">
    <source>
        <dbReference type="PROSITE" id="PS50255"/>
    </source>
</evidence>
<dbReference type="GO" id="GO:0020037">
    <property type="term" value="F:heme binding"/>
    <property type="evidence" value="ECO:0007669"/>
    <property type="project" value="UniProtKB-UniRule"/>
</dbReference>
<dbReference type="InterPro" id="IPR036875">
    <property type="entry name" value="Znf_CCHC_sf"/>
</dbReference>
<dbReference type="Gene3D" id="4.10.60.10">
    <property type="entry name" value="Zinc finger, CCHC-type"/>
    <property type="match status" value="1"/>
</dbReference>
<dbReference type="Pfam" id="PF00173">
    <property type="entry name" value="Cyt-b5"/>
    <property type="match status" value="1"/>
</dbReference>
<feature type="region of interest" description="Disordered" evidence="5">
    <location>
        <begin position="288"/>
        <end position="328"/>
    </location>
</feature>
<dbReference type="AlphaFoldDB" id="A0ABD2PBC7"/>
<dbReference type="InterPro" id="IPR001878">
    <property type="entry name" value="Znf_CCHC"/>
</dbReference>
<evidence type="ECO:0000256" key="3">
    <source>
        <dbReference type="ARBA" id="ARBA00023004"/>
    </source>
</evidence>
<gene>
    <name evidence="7" type="ORF">HHI36_002450</name>
</gene>
<dbReference type="Gene3D" id="3.10.120.10">
    <property type="entry name" value="Cytochrome b5-like heme/steroid binding domain"/>
    <property type="match status" value="1"/>
</dbReference>
<dbReference type="EMBL" id="JABFTP020000185">
    <property type="protein sequence ID" value="KAL3287997.1"/>
    <property type="molecule type" value="Genomic_DNA"/>
</dbReference>
<keyword evidence="1 4" id="KW-0349">Heme</keyword>
<keyword evidence="3 4" id="KW-0408">Iron</keyword>
<dbReference type="SUPFAM" id="SSF57756">
    <property type="entry name" value="Retrovirus zinc finger-like domains"/>
    <property type="match status" value="1"/>
</dbReference>
<name>A0ABD2PBC7_9CUCU</name>
<dbReference type="GO" id="GO:0046872">
    <property type="term" value="F:metal ion binding"/>
    <property type="evidence" value="ECO:0007669"/>
    <property type="project" value="UniProtKB-UniRule"/>
</dbReference>
<dbReference type="Proteomes" id="UP001516400">
    <property type="component" value="Unassembled WGS sequence"/>
</dbReference>
<evidence type="ECO:0000256" key="4">
    <source>
        <dbReference type="RuleBase" id="RU362121"/>
    </source>
</evidence>
<keyword evidence="8" id="KW-1185">Reference proteome</keyword>
<accession>A0ABD2PBC7</accession>
<evidence type="ECO:0000313" key="7">
    <source>
        <dbReference type="EMBL" id="KAL3287997.1"/>
    </source>
</evidence>
<dbReference type="SMART" id="SM00343">
    <property type="entry name" value="ZnF_C2HC"/>
    <property type="match status" value="2"/>
</dbReference>
<dbReference type="PROSITE" id="PS50255">
    <property type="entry name" value="CYTOCHROME_B5_2"/>
    <property type="match status" value="1"/>
</dbReference>
<evidence type="ECO:0000256" key="2">
    <source>
        <dbReference type="ARBA" id="ARBA00022723"/>
    </source>
</evidence>
<evidence type="ECO:0000256" key="1">
    <source>
        <dbReference type="ARBA" id="ARBA00022617"/>
    </source>
</evidence>
<dbReference type="InterPro" id="IPR036400">
    <property type="entry name" value="Cyt_B5-like_heme/steroid_sf"/>
</dbReference>
<evidence type="ECO:0000313" key="8">
    <source>
        <dbReference type="Proteomes" id="UP001516400"/>
    </source>
</evidence>
<comment type="similarity">
    <text evidence="4">Belongs to the cytochrome b5 family.</text>
</comment>
<dbReference type="InterPro" id="IPR018506">
    <property type="entry name" value="Cyt_B5_heme-BS"/>
</dbReference>
<comment type="caution">
    <text evidence="7">The sequence shown here is derived from an EMBL/GenBank/DDBJ whole genome shotgun (WGS) entry which is preliminary data.</text>
</comment>
<proteinExistence type="inferred from homology"/>
<dbReference type="SUPFAM" id="SSF55856">
    <property type="entry name" value="Cytochrome b5-like heme/steroid binding domain"/>
    <property type="match status" value="1"/>
</dbReference>
<reference evidence="7 8" key="1">
    <citation type="journal article" date="2021" name="BMC Biol.">
        <title>Horizontally acquired antibacterial genes associated with adaptive radiation of ladybird beetles.</title>
        <authorList>
            <person name="Li H.S."/>
            <person name="Tang X.F."/>
            <person name="Huang Y.H."/>
            <person name="Xu Z.Y."/>
            <person name="Chen M.L."/>
            <person name="Du X.Y."/>
            <person name="Qiu B.Y."/>
            <person name="Chen P.T."/>
            <person name="Zhang W."/>
            <person name="Slipinski A."/>
            <person name="Escalona H.E."/>
            <person name="Waterhouse R.M."/>
            <person name="Zwick A."/>
            <person name="Pang H."/>
        </authorList>
    </citation>
    <scope>NUCLEOTIDE SEQUENCE [LARGE SCALE GENOMIC DNA]</scope>
    <source>
        <strain evidence="7">SYSU2018</strain>
    </source>
</reference>
<protein>
    <recommendedName>
        <fullName evidence="6">Cytochrome b5 heme-binding domain-containing protein</fullName>
    </recommendedName>
</protein>
<sequence length="343" mass="39789">MKNEEQFNVTHQDQKYDIHNFLRNHPGGLNYVRPYKDKDITKRMIDTQHSKAAYYLLREYKDSGRDETSTSDSSDLEQYLLDGYTDRRTQAQWQLELHSCKQNANEGVISFANRVENCYIKLLGTLDDTLDDERRNIHTEMLQTQALNVFLMGLNREVAMIVKARNPNTLEDAIRLALSEEQELKSRLEIARYQNVGNSNSRFCTNCNRNGHTSFNCRSQNQGRKNFSQPQSFTNNQFQKQNIRQIGNNAYVNKKICNYCKNVGHLIHECRKRQYNNKWKNDHRPNAVSANTTFNNSQRQSSVATINDPGCSSKQSFSTNSRVPRTETATARNANIVQAEFQH</sequence>
<feature type="domain" description="Cytochrome b5 heme-binding" evidence="6">
    <location>
        <begin position="1"/>
        <end position="61"/>
    </location>
</feature>